<feature type="coiled-coil region" evidence="6">
    <location>
        <begin position="93"/>
        <end position="127"/>
    </location>
</feature>
<dbReference type="AlphaFoldDB" id="A0A2T9ZF70"/>
<gene>
    <name evidence="8" type="ORF">BB560_002297</name>
</gene>
<dbReference type="PANTHER" id="PTHR47573">
    <property type="entry name" value="PROTEIN AF-9 HOMOLOG"/>
    <property type="match status" value="1"/>
</dbReference>
<dbReference type="GO" id="GO:0005634">
    <property type="term" value="C:nucleus"/>
    <property type="evidence" value="ECO:0007669"/>
    <property type="project" value="UniProtKB-SubCell"/>
</dbReference>
<name>A0A2T9ZF70_9FUNG</name>
<evidence type="ECO:0000256" key="4">
    <source>
        <dbReference type="ARBA" id="ARBA00023242"/>
    </source>
</evidence>
<protein>
    <recommendedName>
        <fullName evidence="1">Protein AF-9 homolog</fullName>
    </recommendedName>
</protein>
<dbReference type="InterPro" id="IPR038704">
    <property type="entry name" value="YEAST_sf"/>
</dbReference>
<accession>A0A2T9ZF70</accession>
<evidence type="ECO:0000313" key="8">
    <source>
        <dbReference type="EMBL" id="PVV03238.1"/>
    </source>
</evidence>
<evidence type="ECO:0000313" key="9">
    <source>
        <dbReference type="Proteomes" id="UP000245609"/>
    </source>
</evidence>
<feature type="domain" description="YEATS" evidence="7">
    <location>
        <begin position="1"/>
        <end position="62"/>
    </location>
</feature>
<dbReference type="OrthoDB" id="16041at2759"/>
<evidence type="ECO:0000256" key="6">
    <source>
        <dbReference type="SAM" id="Coils"/>
    </source>
</evidence>
<keyword evidence="4 5" id="KW-0539">Nucleus</keyword>
<evidence type="ECO:0000256" key="1">
    <source>
        <dbReference type="ARBA" id="ARBA00022408"/>
    </source>
</evidence>
<keyword evidence="9" id="KW-1185">Reference proteome</keyword>
<keyword evidence="2" id="KW-0805">Transcription regulation</keyword>
<dbReference type="PROSITE" id="PS51037">
    <property type="entry name" value="YEATS"/>
    <property type="match status" value="1"/>
</dbReference>
<dbReference type="InterPro" id="IPR005033">
    <property type="entry name" value="YEATS"/>
</dbReference>
<dbReference type="Gene3D" id="2.60.40.1970">
    <property type="entry name" value="YEATS domain"/>
    <property type="match status" value="1"/>
</dbReference>
<dbReference type="GO" id="GO:0006355">
    <property type="term" value="P:regulation of DNA-templated transcription"/>
    <property type="evidence" value="ECO:0007669"/>
    <property type="project" value="InterPro"/>
</dbReference>
<dbReference type="InterPro" id="IPR055129">
    <property type="entry name" value="YEATS_dom"/>
</dbReference>
<comment type="caution">
    <text evidence="8">The sequence shown here is derived from an EMBL/GenBank/DDBJ whole genome shotgun (WGS) entry which is preliminary data.</text>
</comment>
<dbReference type="EMBL" id="MBFS01000259">
    <property type="protein sequence ID" value="PVV03238.1"/>
    <property type="molecule type" value="Genomic_DNA"/>
</dbReference>
<reference evidence="8 9" key="1">
    <citation type="journal article" date="2018" name="MBio">
        <title>Comparative Genomics Reveals the Core Gene Toolbox for the Fungus-Insect Symbiosis.</title>
        <authorList>
            <person name="Wang Y."/>
            <person name="Stata M."/>
            <person name="Wang W."/>
            <person name="Stajich J.E."/>
            <person name="White M.M."/>
            <person name="Moncalvo J.M."/>
        </authorList>
    </citation>
    <scope>NUCLEOTIDE SEQUENCE [LARGE SCALE GENOMIC DNA]</scope>
    <source>
        <strain evidence="8 9">SC-DP-2</strain>
    </source>
</reference>
<keyword evidence="6" id="KW-0175">Coiled coil</keyword>
<keyword evidence="3" id="KW-0804">Transcription</keyword>
<evidence type="ECO:0000259" key="7">
    <source>
        <dbReference type="PROSITE" id="PS51037"/>
    </source>
</evidence>
<organism evidence="8 9">
    <name type="scientific">Smittium megazygosporum</name>
    <dbReference type="NCBI Taxonomy" id="133381"/>
    <lineage>
        <taxon>Eukaryota</taxon>
        <taxon>Fungi</taxon>
        <taxon>Fungi incertae sedis</taxon>
        <taxon>Zoopagomycota</taxon>
        <taxon>Kickxellomycotina</taxon>
        <taxon>Harpellomycetes</taxon>
        <taxon>Harpellales</taxon>
        <taxon>Legeriomycetaceae</taxon>
        <taxon>Smittium</taxon>
    </lineage>
</organism>
<evidence type="ECO:0000256" key="2">
    <source>
        <dbReference type="ARBA" id="ARBA00023015"/>
    </source>
</evidence>
<dbReference type="STRING" id="133381.A0A2T9ZF70"/>
<comment type="subcellular location">
    <subcellularLocation>
        <location evidence="5">Nucleus</location>
    </subcellularLocation>
</comment>
<dbReference type="PANTHER" id="PTHR47573:SF1">
    <property type="entry name" value="PROTEIN AF-9 HOMOLOG"/>
    <property type="match status" value="1"/>
</dbReference>
<dbReference type="GO" id="GO:0000785">
    <property type="term" value="C:chromatin"/>
    <property type="evidence" value="ECO:0007669"/>
    <property type="project" value="UniProtKB-ARBA"/>
</dbReference>
<dbReference type="Proteomes" id="UP000245609">
    <property type="component" value="Unassembled WGS sequence"/>
</dbReference>
<proteinExistence type="predicted"/>
<sequence length="129" mass="15058">MIKLFFPACSGEKPITLFHLLRLHPKEVQQPGELPKEVDHIIYDELVFSDPTEEFYELLLKNGHPGLLQKSDHDHPFSLELEKHDAEVLDAAIEQTKLQHQEYKLQLETMEREIAVLKKEISILENYCP</sequence>
<evidence type="ECO:0000256" key="3">
    <source>
        <dbReference type="ARBA" id="ARBA00023163"/>
    </source>
</evidence>
<evidence type="ECO:0000256" key="5">
    <source>
        <dbReference type="PROSITE-ProRule" id="PRU00376"/>
    </source>
</evidence>